<dbReference type="Proteomes" id="UP000254765">
    <property type="component" value="Unassembled WGS sequence"/>
</dbReference>
<gene>
    <name evidence="1" type="ORF">NCTC10211_03700</name>
</gene>
<evidence type="ECO:0008006" key="3">
    <source>
        <dbReference type="Google" id="ProtNLM"/>
    </source>
</evidence>
<evidence type="ECO:0000313" key="1">
    <source>
        <dbReference type="EMBL" id="SUI61458.1"/>
    </source>
</evidence>
<dbReference type="EMBL" id="UGYK01000002">
    <property type="protein sequence ID" value="SUI61458.1"/>
    <property type="molecule type" value="Genomic_DNA"/>
</dbReference>
<evidence type="ECO:0000313" key="2">
    <source>
        <dbReference type="Proteomes" id="UP000254765"/>
    </source>
</evidence>
<organism evidence="1 2">
    <name type="scientific">Serratia marcescens</name>
    <dbReference type="NCBI Taxonomy" id="615"/>
    <lineage>
        <taxon>Bacteria</taxon>
        <taxon>Pseudomonadati</taxon>
        <taxon>Pseudomonadota</taxon>
        <taxon>Gammaproteobacteria</taxon>
        <taxon>Enterobacterales</taxon>
        <taxon>Yersiniaceae</taxon>
        <taxon>Serratia</taxon>
    </lineage>
</organism>
<proteinExistence type="predicted"/>
<dbReference type="AlphaFoldDB" id="A0A379ZG23"/>
<reference evidence="1 2" key="1">
    <citation type="submission" date="2018-06" db="EMBL/GenBank/DDBJ databases">
        <authorList>
            <consortium name="Pathogen Informatics"/>
            <person name="Doyle S."/>
        </authorList>
    </citation>
    <scope>NUCLEOTIDE SEQUENCE [LARGE SCALE GENOMIC DNA]</scope>
    <source>
        <strain evidence="1 2">NCTC10211</strain>
    </source>
</reference>
<name>A0A379ZG23_SERMA</name>
<protein>
    <recommendedName>
        <fullName evidence="3">LysR family transcriptional regulator</fullName>
    </recommendedName>
</protein>
<sequence length="48" mass="5476">MPELQRRPVAIGAMPRHAAVVVDMAERATPLAQKFFDAASEWLRRQKE</sequence>
<accession>A0A379ZG23</accession>